<sequence>MINNFMIMILPVMVIFISLAVFFFWVSRSKEPYATENTMEEEKND</sequence>
<feature type="transmembrane region" description="Helical" evidence="1">
    <location>
        <begin position="6"/>
        <end position="26"/>
    </location>
</feature>
<dbReference type="RefSeq" id="WP_385940238.1">
    <property type="nucleotide sequence ID" value="NZ_JBHSOZ010000003.1"/>
</dbReference>
<keyword evidence="3" id="KW-1185">Reference proteome</keyword>
<keyword evidence="1" id="KW-0812">Transmembrane</keyword>
<dbReference type="Pfam" id="PF22282">
    <property type="entry name" value="CydS"/>
    <property type="match status" value="1"/>
</dbReference>
<evidence type="ECO:0000313" key="2">
    <source>
        <dbReference type="EMBL" id="MFC5712915.1"/>
    </source>
</evidence>
<evidence type="ECO:0000313" key="3">
    <source>
        <dbReference type="Proteomes" id="UP001596142"/>
    </source>
</evidence>
<keyword evidence="1" id="KW-0472">Membrane</keyword>
<evidence type="ECO:0000256" key="1">
    <source>
        <dbReference type="SAM" id="Phobius"/>
    </source>
</evidence>
<dbReference type="Proteomes" id="UP001596142">
    <property type="component" value="Unassembled WGS sequence"/>
</dbReference>
<comment type="caution">
    <text evidence="2">The sequence shown here is derived from an EMBL/GenBank/DDBJ whole genome shotgun (WGS) entry which is preliminary data.</text>
</comment>
<reference evidence="3" key="1">
    <citation type="journal article" date="2019" name="Int. J. Syst. Evol. Microbiol.">
        <title>The Global Catalogue of Microorganisms (GCM) 10K type strain sequencing project: providing services to taxonomists for standard genome sequencing and annotation.</title>
        <authorList>
            <consortium name="The Broad Institute Genomics Platform"/>
            <consortium name="The Broad Institute Genome Sequencing Center for Infectious Disease"/>
            <person name="Wu L."/>
            <person name="Ma J."/>
        </authorList>
    </citation>
    <scope>NUCLEOTIDE SEQUENCE [LARGE SCALE GENOMIC DNA]</scope>
    <source>
        <strain evidence="3">CECT 7184</strain>
    </source>
</reference>
<proteinExistence type="predicted"/>
<organism evidence="2 3">
    <name type="scientific">Thalassorhabdus alkalitolerans</name>
    <dbReference type="NCBI Taxonomy" id="2282697"/>
    <lineage>
        <taxon>Bacteria</taxon>
        <taxon>Bacillati</taxon>
        <taxon>Bacillota</taxon>
        <taxon>Bacilli</taxon>
        <taxon>Bacillales</taxon>
        <taxon>Bacillaceae</taxon>
        <taxon>Thalassorhabdus</taxon>
    </lineage>
</organism>
<gene>
    <name evidence="2" type="ORF">ACFPU1_08985</name>
</gene>
<protein>
    <submittedName>
        <fullName evidence="2">Uncharacterized protein</fullName>
    </submittedName>
</protein>
<keyword evidence="1" id="KW-1133">Transmembrane helix</keyword>
<dbReference type="EMBL" id="JBHSOZ010000003">
    <property type="protein sequence ID" value="MFC5712915.1"/>
    <property type="molecule type" value="Genomic_DNA"/>
</dbReference>
<name>A0ABW0YKI7_9BACI</name>
<dbReference type="InterPro" id="IPR054381">
    <property type="entry name" value="CydS"/>
</dbReference>
<accession>A0ABW0YKI7</accession>